<dbReference type="Proteomes" id="UP000798662">
    <property type="component" value="Chromosome 1"/>
</dbReference>
<gene>
    <name evidence="1" type="ORF">I4F81_001170</name>
</gene>
<evidence type="ECO:0000313" key="1">
    <source>
        <dbReference type="EMBL" id="KAK1858569.1"/>
    </source>
</evidence>
<sequence length="795" mass="84548">MGPPAMFARFRSGHSEPRSTWTASHDKEHMARRTSAVVAAAAAPPPPPPSRHGLAGWPSVRSTGRTAADAGGGGADGRTGHRVPRVGRPASSASTPRGRVRSLSSRGRLEEEDDDDDRRSVHRGAATDSDDIDDATRRPRSRRPSSARAVAAAEPARRHSRSYDRRHSSHRSAGRDPPQRWERQGQDHNDHRGRYPFTPSLRDESCTPPPSHGCPPEHLASRVAADAGVGGATERAIHRLPRVGRTASPATTPRSRTRSLSSRTASRHGHDEDLSDRRSVHGHDGGDSYRRSRHRDARDRVAARPPALRPLSERGVEVTDQTSAHGPEPFDQDGASAAEGAIRQHGRLHNRPSAGNGERGWAAPRHGQAGRFPFMPTLRERASGRGAAHPPPLLPPHVPDVVDRPGGGSFPFAPRGARPAPEQRGWCEHPSPAVVIDLYPDALPGSPAGGSPPPAVLTDRPVPQPAPQPAPIPTATASQAVPPPPSVGAGSGAVPARSTTPPDLSAAAASAPLPPLPHLVGGAAGTHSIPPLSLPLPPPPPPLRPLDTSAMEAIERAAAAAPWVRRANSPRWEAGGVAARRGGSPLGAADLAADFREALYETYPRIRTQAAADEASLSRRLRRHDVELAAEKRAIEMHVRAFWDVLDARHEVLLRGAEHRAARQAEVDNVAAYLARLLELSISLSATERRLRSAAAAERRGATPADHEARVRADAAALVGLVSEQERLADTCPICYDLLGGDSPAAEVRPRIRCGHRFHAHCLAGWKESCHAGGRTPSCPLCRGPLTSPTATARA</sequence>
<name>A0ACC3BKS9_PYRYE</name>
<reference evidence="1" key="1">
    <citation type="submission" date="2019-11" db="EMBL/GenBank/DDBJ databases">
        <title>Nori genome reveals adaptations in red seaweeds to the harsh intertidal environment.</title>
        <authorList>
            <person name="Wang D."/>
            <person name="Mao Y."/>
        </authorList>
    </citation>
    <scope>NUCLEOTIDE SEQUENCE</scope>
    <source>
        <tissue evidence="1">Gametophyte</tissue>
    </source>
</reference>
<proteinExistence type="predicted"/>
<organism evidence="1 2">
    <name type="scientific">Pyropia yezoensis</name>
    <name type="common">Susabi-nori</name>
    <name type="synonym">Porphyra yezoensis</name>
    <dbReference type="NCBI Taxonomy" id="2788"/>
    <lineage>
        <taxon>Eukaryota</taxon>
        <taxon>Rhodophyta</taxon>
        <taxon>Bangiophyceae</taxon>
        <taxon>Bangiales</taxon>
        <taxon>Bangiaceae</taxon>
        <taxon>Pyropia</taxon>
    </lineage>
</organism>
<dbReference type="EMBL" id="CM020618">
    <property type="protein sequence ID" value="KAK1858569.1"/>
    <property type="molecule type" value="Genomic_DNA"/>
</dbReference>
<evidence type="ECO:0000313" key="2">
    <source>
        <dbReference type="Proteomes" id="UP000798662"/>
    </source>
</evidence>
<protein>
    <submittedName>
        <fullName evidence="1">Uncharacterized protein</fullName>
    </submittedName>
</protein>
<keyword evidence="2" id="KW-1185">Reference proteome</keyword>
<comment type="caution">
    <text evidence="1">The sequence shown here is derived from an EMBL/GenBank/DDBJ whole genome shotgun (WGS) entry which is preliminary data.</text>
</comment>
<accession>A0ACC3BKS9</accession>